<dbReference type="Gene3D" id="1.10.150.130">
    <property type="match status" value="1"/>
</dbReference>
<dbReference type="EMBL" id="CBTJ020000038">
    <property type="protein sequence ID" value="CDI02503.1"/>
    <property type="molecule type" value="Genomic_DNA"/>
</dbReference>
<proteinExistence type="inferred from homology"/>
<sequence length="372" mass="42322">MQKAKPNNRKDQDGLYRRDDSPYWWASFADASGRRTRRSTQTTDRKDAEALLAKWRLAAYQQKHWDKPPTHTFDELILAYLAETKDKKRSAERNYYSAKQLYPVFTGIELSQLTPSTIRDYIKSRQALNAQPSTINKELRLLSAALNYAGREWGWAIQNPVSGRTLKEPEGRVRWLSIDETDLLMAAAESEPKAAAHLPAFIQLALHTGMRKGELLGLEWDRVNFATGLILLRAPHTKNEKRRSIPINNTARAALIQRARYRATHCPDSPWVFCHAGGQRITSLRRSFDSACRRAGIVDFHIHDLRHTCAARLVSANVPLMEVRDLLGHSSITMTERYAHLAPENVRAAVAVLDNVSRYGHAHINEVNAKTR</sequence>
<keyword evidence="2" id="KW-0229">DNA integration</keyword>
<dbReference type="InterPro" id="IPR044068">
    <property type="entry name" value="CB"/>
</dbReference>
<evidence type="ECO:0000256" key="4">
    <source>
        <dbReference type="ARBA" id="ARBA00023172"/>
    </source>
</evidence>
<comment type="caution">
    <text evidence="8">The sequence shown here is derived from an EMBL/GenBank/DDBJ whole genome shotgun (WGS) entry which is preliminary data.</text>
</comment>
<dbReference type="PROSITE" id="PS51898">
    <property type="entry name" value="TYR_RECOMBINASE"/>
    <property type="match status" value="1"/>
</dbReference>
<dbReference type="SUPFAM" id="SSF56349">
    <property type="entry name" value="DNA breaking-rejoining enzymes"/>
    <property type="match status" value="1"/>
</dbReference>
<dbReference type="AlphaFoldDB" id="W6MD59"/>
<accession>W6MD59</accession>
<reference evidence="8" key="2">
    <citation type="submission" date="2014-03" db="EMBL/GenBank/DDBJ databases">
        <title>Candidatus Competibacter-lineage genomes retrieved from metagenomes reveal functional metabolic diversity.</title>
        <authorList>
            <person name="McIlroy S.J."/>
            <person name="Albertsen M."/>
            <person name="Andresen E.K."/>
            <person name="Saunders A.M."/>
            <person name="Kristiansen R."/>
            <person name="Stokholm-Bjerregaard M."/>
            <person name="Nielsen K.L."/>
            <person name="Nielsen P.H."/>
        </authorList>
    </citation>
    <scope>NUCLEOTIDE SEQUENCE</scope>
    <source>
        <strain evidence="8">Run_A_D11</strain>
    </source>
</reference>
<dbReference type="CDD" id="cd00796">
    <property type="entry name" value="INT_Rci_Hp1_C"/>
    <property type="match status" value="1"/>
</dbReference>
<evidence type="ECO:0000256" key="5">
    <source>
        <dbReference type="PROSITE-ProRule" id="PRU01248"/>
    </source>
</evidence>
<dbReference type="OrthoDB" id="5589990at2"/>
<evidence type="ECO:0000313" key="9">
    <source>
        <dbReference type="Proteomes" id="UP000035760"/>
    </source>
</evidence>
<reference evidence="8" key="1">
    <citation type="submission" date="2013-07" db="EMBL/GenBank/DDBJ databases">
        <authorList>
            <person name="McIlroy S."/>
        </authorList>
    </citation>
    <scope>NUCLEOTIDE SEQUENCE [LARGE SCALE GENOMIC DNA]</scope>
    <source>
        <strain evidence="8">Run_A_D11</strain>
    </source>
</reference>
<dbReference type="InterPro" id="IPR050090">
    <property type="entry name" value="Tyrosine_recombinase_XerCD"/>
</dbReference>
<dbReference type="InterPro" id="IPR011010">
    <property type="entry name" value="DNA_brk_join_enz"/>
</dbReference>
<dbReference type="GO" id="GO:0015074">
    <property type="term" value="P:DNA integration"/>
    <property type="evidence" value="ECO:0007669"/>
    <property type="project" value="UniProtKB-KW"/>
</dbReference>
<evidence type="ECO:0000259" key="7">
    <source>
        <dbReference type="PROSITE" id="PS51900"/>
    </source>
</evidence>
<dbReference type="Pfam" id="PF00589">
    <property type="entry name" value="Phage_integrase"/>
    <property type="match status" value="1"/>
</dbReference>
<dbReference type="STRING" id="1400863.BN873_310022"/>
<organism evidence="8 9">
    <name type="scientific">Candidatus Competibacter denitrificans Run_A_D11</name>
    <dbReference type="NCBI Taxonomy" id="1400863"/>
    <lineage>
        <taxon>Bacteria</taxon>
        <taxon>Pseudomonadati</taxon>
        <taxon>Pseudomonadota</taxon>
        <taxon>Gammaproteobacteria</taxon>
        <taxon>Candidatus Competibacteraceae</taxon>
        <taxon>Candidatus Competibacter</taxon>
    </lineage>
</organism>
<dbReference type="GO" id="GO:0003677">
    <property type="term" value="F:DNA binding"/>
    <property type="evidence" value="ECO:0007669"/>
    <property type="project" value="UniProtKB-UniRule"/>
</dbReference>
<keyword evidence="3 5" id="KW-0238">DNA-binding</keyword>
<evidence type="ECO:0000256" key="3">
    <source>
        <dbReference type="ARBA" id="ARBA00023125"/>
    </source>
</evidence>
<feature type="domain" description="Tyr recombinase" evidence="6">
    <location>
        <begin position="171"/>
        <end position="351"/>
    </location>
</feature>
<dbReference type="Gene3D" id="1.10.443.10">
    <property type="entry name" value="Intergrase catalytic core"/>
    <property type="match status" value="1"/>
</dbReference>
<gene>
    <name evidence="8" type="ORF">BN873_310022</name>
</gene>
<evidence type="ECO:0000256" key="2">
    <source>
        <dbReference type="ARBA" id="ARBA00022908"/>
    </source>
</evidence>
<dbReference type="InterPro" id="IPR002104">
    <property type="entry name" value="Integrase_catalytic"/>
</dbReference>
<dbReference type="GO" id="GO:0006310">
    <property type="term" value="P:DNA recombination"/>
    <property type="evidence" value="ECO:0007669"/>
    <property type="project" value="UniProtKB-KW"/>
</dbReference>
<comment type="similarity">
    <text evidence="1">Belongs to the 'phage' integrase family.</text>
</comment>
<evidence type="ECO:0000313" key="8">
    <source>
        <dbReference type="EMBL" id="CDI02503.1"/>
    </source>
</evidence>
<dbReference type="PROSITE" id="PS51900">
    <property type="entry name" value="CB"/>
    <property type="match status" value="1"/>
</dbReference>
<keyword evidence="4" id="KW-0233">DNA recombination</keyword>
<protein>
    <submittedName>
        <fullName evidence="8">Integrase family protein</fullName>
    </submittedName>
</protein>
<feature type="domain" description="Core-binding (CB)" evidence="7">
    <location>
        <begin position="71"/>
        <end position="150"/>
    </location>
</feature>
<dbReference type="RefSeq" id="WP_048672781.1">
    <property type="nucleotide sequence ID" value="NZ_CBTJ020000038.1"/>
</dbReference>
<evidence type="ECO:0000259" key="6">
    <source>
        <dbReference type="PROSITE" id="PS51898"/>
    </source>
</evidence>
<evidence type="ECO:0000256" key="1">
    <source>
        <dbReference type="ARBA" id="ARBA00008857"/>
    </source>
</evidence>
<dbReference type="InterPro" id="IPR010998">
    <property type="entry name" value="Integrase_recombinase_N"/>
</dbReference>
<name>W6MD59_9GAMM</name>
<keyword evidence="9" id="KW-1185">Reference proteome</keyword>
<dbReference type="Proteomes" id="UP000035760">
    <property type="component" value="Unassembled WGS sequence"/>
</dbReference>
<dbReference type="PANTHER" id="PTHR30349">
    <property type="entry name" value="PHAGE INTEGRASE-RELATED"/>
    <property type="match status" value="1"/>
</dbReference>
<dbReference type="PANTHER" id="PTHR30349:SF64">
    <property type="entry name" value="PROPHAGE INTEGRASE INTD-RELATED"/>
    <property type="match status" value="1"/>
</dbReference>
<dbReference type="InterPro" id="IPR013762">
    <property type="entry name" value="Integrase-like_cat_sf"/>
</dbReference>